<evidence type="ECO:0000313" key="4">
    <source>
        <dbReference type="EMBL" id="EHB10110.1"/>
    </source>
</evidence>
<organism evidence="4 5">
    <name type="scientific">Heterocephalus glaber</name>
    <name type="common">Naked mole rat</name>
    <dbReference type="NCBI Taxonomy" id="10181"/>
    <lineage>
        <taxon>Eukaryota</taxon>
        <taxon>Metazoa</taxon>
        <taxon>Chordata</taxon>
        <taxon>Craniata</taxon>
        <taxon>Vertebrata</taxon>
        <taxon>Euteleostomi</taxon>
        <taxon>Mammalia</taxon>
        <taxon>Eutheria</taxon>
        <taxon>Euarchontoglires</taxon>
        <taxon>Glires</taxon>
        <taxon>Rodentia</taxon>
        <taxon>Hystricomorpha</taxon>
        <taxon>Bathyergidae</taxon>
        <taxon>Heterocephalus</taxon>
    </lineage>
</organism>
<dbReference type="AlphaFoldDB" id="G5BLE9"/>
<dbReference type="GO" id="GO:0036094">
    <property type="term" value="F:small molecule binding"/>
    <property type="evidence" value="ECO:0007669"/>
    <property type="project" value="InterPro"/>
</dbReference>
<dbReference type="SUPFAM" id="SSF50814">
    <property type="entry name" value="Lipocalins"/>
    <property type="match status" value="1"/>
</dbReference>
<dbReference type="InterPro" id="IPR002345">
    <property type="entry name" value="Lipocalin"/>
</dbReference>
<reference evidence="4 5" key="1">
    <citation type="journal article" date="2011" name="Nature">
        <title>Genome sequencing reveals insights into physiology and longevity of the naked mole rat.</title>
        <authorList>
            <person name="Kim E.B."/>
            <person name="Fang X."/>
            <person name="Fushan A.A."/>
            <person name="Huang Z."/>
            <person name="Lobanov A.V."/>
            <person name="Han L."/>
            <person name="Marino S.M."/>
            <person name="Sun X."/>
            <person name="Turanov A.A."/>
            <person name="Yang P."/>
            <person name="Yim S.H."/>
            <person name="Zhao X."/>
            <person name="Kasaikina M.V."/>
            <person name="Stoletzki N."/>
            <person name="Peng C."/>
            <person name="Polak P."/>
            <person name="Xiong Z."/>
            <person name="Kiezun A."/>
            <person name="Zhu Y."/>
            <person name="Chen Y."/>
            <person name="Kryukov G.V."/>
            <person name="Zhang Q."/>
            <person name="Peshkin L."/>
            <person name="Yang L."/>
            <person name="Bronson R.T."/>
            <person name="Buffenstein R."/>
            <person name="Wang B."/>
            <person name="Han C."/>
            <person name="Li Q."/>
            <person name="Chen L."/>
            <person name="Zhao W."/>
            <person name="Sunyaev S.R."/>
            <person name="Park T.J."/>
            <person name="Zhang G."/>
            <person name="Wang J."/>
            <person name="Gladyshev V.N."/>
        </authorList>
    </citation>
    <scope>NUCLEOTIDE SEQUENCE [LARGE SCALE GENOMIC DNA]</scope>
</reference>
<dbReference type="InParanoid" id="G5BLE9"/>
<feature type="compositionally biased region" description="Basic and acidic residues" evidence="2">
    <location>
        <begin position="161"/>
        <end position="175"/>
    </location>
</feature>
<dbReference type="eggNOG" id="ENOG502T7VZ">
    <property type="taxonomic scope" value="Eukaryota"/>
</dbReference>
<gene>
    <name evidence="4" type="ORF">GW7_06717</name>
</gene>
<accession>G5BLE9</accession>
<evidence type="ECO:0000256" key="2">
    <source>
        <dbReference type="SAM" id="MobiDB-lite"/>
    </source>
</evidence>
<dbReference type="GO" id="GO:0005615">
    <property type="term" value="C:extracellular space"/>
    <property type="evidence" value="ECO:0007669"/>
    <property type="project" value="TreeGrafter"/>
</dbReference>
<feature type="signal peptide" evidence="3">
    <location>
        <begin position="1"/>
        <end position="20"/>
    </location>
</feature>
<proteinExistence type="inferred from homology"/>
<dbReference type="Proteomes" id="UP000006813">
    <property type="component" value="Unassembled WGS sequence"/>
</dbReference>
<evidence type="ECO:0000256" key="1">
    <source>
        <dbReference type="ARBA" id="ARBA00006889"/>
    </source>
</evidence>
<comment type="similarity">
    <text evidence="1">Belongs to the calycin superfamily. Lipocalin family.</text>
</comment>
<dbReference type="PANTHER" id="PTHR11430:SF13">
    <property type="entry name" value="NEUTROPHIL GELATINASE-ASSOCIATED LIPOCALIN"/>
    <property type="match status" value="1"/>
</dbReference>
<dbReference type="STRING" id="10181.G5BLE9"/>
<name>G5BLE9_HETGA</name>
<dbReference type="Gene3D" id="2.40.128.20">
    <property type="match status" value="2"/>
</dbReference>
<evidence type="ECO:0000256" key="3">
    <source>
        <dbReference type="SAM" id="SignalP"/>
    </source>
</evidence>
<dbReference type="InterPro" id="IPR012674">
    <property type="entry name" value="Calycin"/>
</dbReference>
<feature type="chain" id="PRO_5003474459" evidence="3">
    <location>
        <begin position="21"/>
        <end position="300"/>
    </location>
</feature>
<dbReference type="EMBL" id="JH170885">
    <property type="protein sequence ID" value="EHB10110.1"/>
    <property type="molecule type" value="Genomic_DNA"/>
</dbReference>
<feature type="compositionally biased region" description="Basic residues" evidence="2">
    <location>
        <begin position="176"/>
        <end position="186"/>
    </location>
</feature>
<protein>
    <submittedName>
        <fullName evidence="4">Neutrophil gelatinase-associated lipocalin</fullName>
    </submittedName>
</protein>
<dbReference type="PANTHER" id="PTHR11430">
    <property type="entry name" value="LIPOCALIN"/>
    <property type="match status" value="1"/>
</dbReference>
<sequence>MALGLLWLGLTLLGAVQTQASGTAHAARPLQTGLSKIHLQPNFKEDQFQGKWDPLGVAENRIRNGSESEFYMYSSTFELHGDHSYKVTTRMKNYPGVQIYTMRVAATNDNQYPMLFLKMQFKDTFYYEATVYGRTKELNADLKDRFVDFATFIGFKEENTHRAKDDSLSRPELLKKKTQAGKRHSEHKAASPAAALKPWPWFSFGWASPYPGPCRLLSDPDPEPNSEQDAPAARFLGRPEEAPASALPTVHLPVLVTISSYLQGPGELVVAATYTPSTPLQLLSPEGAAAVTQCKWPTEA</sequence>
<keyword evidence="3" id="KW-0732">Signal</keyword>
<evidence type="ECO:0000313" key="5">
    <source>
        <dbReference type="Proteomes" id="UP000006813"/>
    </source>
</evidence>
<feature type="region of interest" description="Disordered" evidence="2">
    <location>
        <begin position="161"/>
        <end position="191"/>
    </location>
</feature>